<keyword evidence="1" id="KW-0732">Signal</keyword>
<evidence type="ECO:0000313" key="3">
    <source>
        <dbReference type="Proteomes" id="UP000320404"/>
    </source>
</evidence>
<sequence>MFASNSSSHRWHYSLIFLLGLLFSTQAAGHGGVAFEDDLCVINIDFMQAHFTVFQPETSESTEYCEDIPNVTRSVFVMEYLHDLLTEMVLDFRIVRDVNDVGRFASWEDIEAIDDLEAATVFYEAARMEEGGFYRTSYEFLEKGTYIGVVTADHPTEDRNYNAVFYFRVGGRDWGTIPIFLTLGMLLQLGYWASTGGWQRMQERMLG</sequence>
<dbReference type="Proteomes" id="UP000320404">
    <property type="component" value="Unassembled WGS sequence"/>
</dbReference>
<protein>
    <submittedName>
        <fullName evidence="2">Uncharacterized protein</fullName>
    </submittedName>
</protein>
<dbReference type="EMBL" id="SHAH01000048">
    <property type="protein sequence ID" value="RZO75709.1"/>
    <property type="molecule type" value="Genomic_DNA"/>
</dbReference>
<accession>A0A520RZQ1</accession>
<reference evidence="2 3" key="1">
    <citation type="submission" date="2019-02" db="EMBL/GenBank/DDBJ databases">
        <title>Prokaryotic population dynamics and viral predation in marine succession experiment using metagenomics: the confinement effect.</title>
        <authorList>
            <person name="Haro-Moreno J.M."/>
            <person name="Rodriguez-Valera F."/>
            <person name="Lopez-Perez M."/>
        </authorList>
    </citation>
    <scope>NUCLEOTIDE SEQUENCE [LARGE SCALE GENOMIC DNA]</scope>
    <source>
        <strain evidence="2">MED-G158</strain>
    </source>
</reference>
<organism evidence="2 3">
    <name type="scientific">OM182 bacterium</name>
    <dbReference type="NCBI Taxonomy" id="2510334"/>
    <lineage>
        <taxon>Bacteria</taxon>
        <taxon>Pseudomonadati</taxon>
        <taxon>Pseudomonadota</taxon>
        <taxon>Gammaproteobacteria</taxon>
        <taxon>OMG group</taxon>
        <taxon>OM182 clade</taxon>
    </lineage>
</organism>
<feature type="signal peptide" evidence="1">
    <location>
        <begin position="1"/>
        <end position="27"/>
    </location>
</feature>
<comment type="caution">
    <text evidence="2">The sequence shown here is derived from an EMBL/GenBank/DDBJ whole genome shotgun (WGS) entry which is preliminary data.</text>
</comment>
<evidence type="ECO:0000313" key="2">
    <source>
        <dbReference type="EMBL" id="RZO75709.1"/>
    </source>
</evidence>
<feature type="chain" id="PRO_5021956181" evidence="1">
    <location>
        <begin position="28"/>
        <end position="207"/>
    </location>
</feature>
<name>A0A520RZQ1_9GAMM</name>
<gene>
    <name evidence="2" type="ORF">EVA69_03890</name>
</gene>
<evidence type="ECO:0000256" key="1">
    <source>
        <dbReference type="SAM" id="SignalP"/>
    </source>
</evidence>
<dbReference type="AlphaFoldDB" id="A0A520RZQ1"/>
<proteinExistence type="predicted"/>